<dbReference type="RefSeq" id="WP_136413896.1">
    <property type="nucleotide sequence ID" value="NZ_CP039396.1"/>
</dbReference>
<dbReference type="EMBL" id="CP039396">
    <property type="protein sequence ID" value="QCD41270.1"/>
    <property type="molecule type" value="Genomic_DNA"/>
</dbReference>
<name>A0A4P7W1P8_9BACT</name>
<dbReference type="SUPFAM" id="SSF160574">
    <property type="entry name" value="BT0923-like"/>
    <property type="match status" value="1"/>
</dbReference>
<reference evidence="4" key="1">
    <citation type="submission" date="2019-02" db="EMBL/GenBank/DDBJ databases">
        <title>Isolation and identification of novel species under the genus Muribaculum.</title>
        <authorList>
            <person name="Miyake S."/>
            <person name="Ding Y."/>
            <person name="Low A."/>
            <person name="Soh M."/>
            <person name="Seedorf H."/>
        </authorList>
    </citation>
    <scope>NUCLEOTIDE SEQUENCE [LARGE SCALE GENOMIC DNA]</scope>
    <source>
        <strain evidence="4">H5</strain>
    </source>
</reference>
<keyword evidence="4" id="KW-1185">Reference proteome</keyword>
<protein>
    <recommendedName>
        <fullName evidence="2">Putative beta-lactamase-inhibitor-like PepSY-like domain-containing protein</fullName>
    </recommendedName>
</protein>
<evidence type="ECO:0000313" key="3">
    <source>
        <dbReference type="EMBL" id="QCD41270.1"/>
    </source>
</evidence>
<proteinExistence type="predicted"/>
<accession>A0A4P7W1P8</accession>
<evidence type="ECO:0000259" key="2">
    <source>
        <dbReference type="Pfam" id="PF11396"/>
    </source>
</evidence>
<feature type="chain" id="PRO_5020742714" description="Putative beta-lactamase-inhibitor-like PepSY-like domain-containing protein" evidence="1">
    <location>
        <begin position="21"/>
        <end position="155"/>
    </location>
</feature>
<sequence>MKKILLLLLLVTMTGGVAHAFIDKYTINRENLPEEALEMLDEYFPKAKVSMIKVDRHLLKKTDYDVKLVNGTKIEFSNAGKWQSVDCKKREVPEGLVPRTIRNYVGKNGNGAKIVSIKKKLSGYEIGLSDGVGMKFNLLGQFKSIITDSEEDNDE</sequence>
<dbReference type="Pfam" id="PF11396">
    <property type="entry name" value="PepSY_like"/>
    <property type="match status" value="1"/>
</dbReference>
<dbReference type="KEGG" id="ddb:E7747_02460"/>
<organism evidence="3 4">
    <name type="scientific">Duncaniella dubosii</name>
    <dbReference type="NCBI Taxonomy" id="2518971"/>
    <lineage>
        <taxon>Bacteria</taxon>
        <taxon>Pseudomonadati</taxon>
        <taxon>Bacteroidota</taxon>
        <taxon>Bacteroidia</taxon>
        <taxon>Bacteroidales</taxon>
        <taxon>Muribaculaceae</taxon>
        <taxon>Duncaniella</taxon>
    </lineage>
</organism>
<dbReference type="InterPro" id="IPR021533">
    <property type="entry name" value="PepSY-like"/>
</dbReference>
<dbReference type="AlphaFoldDB" id="A0A4P7W1P8"/>
<feature type="domain" description="Putative beta-lactamase-inhibitor-like PepSY-like" evidence="2">
    <location>
        <begin position="63"/>
        <end position="143"/>
    </location>
</feature>
<keyword evidence="1" id="KW-0732">Signal</keyword>
<dbReference type="Gene3D" id="3.40.1420.30">
    <property type="match status" value="1"/>
</dbReference>
<feature type="signal peptide" evidence="1">
    <location>
        <begin position="1"/>
        <end position="20"/>
    </location>
</feature>
<evidence type="ECO:0000313" key="4">
    <source>
        <dbReference type="Proteomes" id="UP000297149"/>
    </source>
</evidence>
<evidence type="ECO:0000256" key="1">
    <source>
        <dbReference type="SAM" id="SignalP"/>
    </source>
</evidence>
<gene>
    <name evidence="3" type="ORF">E7747_02460</name>
</gene>
<dbReference type="Proteomes" id="UP000297149">
    <property type="component" value="Chromosome"/>
</dbReference>